<reference evidence="8 9" key="1">
    <citation type="submission" date="2011-02" db="EMBL/GenBank/DDBJ databases">
        <title>The Genome Sequence of Sphaeroforma arctica JP610.</title>
        <authorList>
            <consortium name="The Broad Institute Genome Sequencing Platform"/>
            <person name="Russ C."/>
            <person name="Cuomo C."/>
            <person name="Young S.K."/>
            <person name="Zeng Q."/>
            <person name="Gargeya S."/>
            <person name="Alvarado L."/>
            <person name="Berlin A."/>
            <person name="Chapman S.B."/>
            <person name="Chen Z."/>
            <person name="Freedman E."/>
            <person name="Gellesch M."/>
            <person name="Goldberg J."/>
            <person name="Griggs A."/>
            <person name="Gujja S."/>
            <person name="Heilman E."/>
            <person name="Heiman D."/>
            <person name="Howarth C."/>
            <person name="Mehta T."/>
            <person name="Neiman D."/>
            <person name="Pearson M."/>
            <person name="Roberts A."/>
            <person name="Saif S."/>
            <person name="Shea T."/>
            <person name="Shenoy N."/>
            <person name="Sisk P."/>
            <person name="Stolte C."/>
            <person name="Sykes S."/>
            <person name="White J."/>
            <person name="Yandava C."/>
            <person name="Burger G."/>
            <person name="Gray M.W."/>
            <person name="Holland P.W.H."/>
            <person name="King N."/>
            <person name="Lang F.B.F."/>
            <person name="Roger A.J."/>
            <person name="Ruiz-Trillo I."/>
            <person name="Haas B."/>
            <person name="Nusbaum C."/>
            <person name="Birren B."/>
        </authorList>
    </citation>
    <scope>NUCLEOTIDE SEQUENCE [LARGE SCALE GENOMIC DNA]</scope>
    <source>
        <strain evidence="8 9">JP610</strain>
    </source>
</reference>
<dbReference type="GO" id="GO:0046872">
    <property type="term" value="F:metal ion binding"/>
    <property type="evidence" value="ECO:0007669"/>
    <property type="project" value="UniProtKB-KW"/>
</dbReference>
<keyword evidence="9" id="KW-1185">Reference proteome</keyword>
<accession>A0A0L0G0F6</accession>
<evidence type="ECO:0000256" key="3">
    <source>
        <dbReference type="ARBA" id="ARBA00022723"/>
    </source>
</evidence>
<dbReference type="eggNOG" id="ENOG502QT04">
    <property type="taxonomic scope" value="Eukaryota"/>
</dbReference>
<keyword evidence="5" id="KW-0411">Iron-sulfur</keyword>
<evidence type="ECO:0000256" key="1">
    <source>
        <dbReference type="ARBA" id="ARBA00008876"/>
    </source>
</evidence>
<comment type="similarity">
    <text evidence="1">Belongs to the class-I fumarase family.</text>
</comment>
<dbReference type="InterPro" id="IPR004646">
    <property type="entry name" value="Fe-S_hydro-lyase_TtdA-typ_cat"/>
</dbReference>
<dbReference type="Pfam" id="PF05681">
    <property type="entry name" value="Fumerase"/>
    <property type="match status" value="1"/>
</dbReference>
<sequence>MLTVHRARQAVRVSQSARVIACTAARSYASPSFKYQELFTSENPVDIPWMKLTDKYVSTEKIGDREFLKVEPEALQLLSATAMNHIAHLLRPAHLQQLSNILKDDEASQNDKFVALELLKNASIAAGEYVCC</sequence>
<dbReference type="PANTHER" id="PTHR30389">
    <property type="entry name" value="FUMARATE HYDRATASE-RELATED"/>
    <property type="match status" value="1"/>
</dbReference>
<keyword evidence="4" id="KW-0408">Iron</keyword>
<dbReference type="AlphaFoldDB" id="A0A0L0G0F6"/>
<dbReference type="STRING" id="667725.A0A0L0G0F6"/>
<keyword evidence="6" id="KW-0456">Lyase</keyword>
<organism evidence="8 9">
    <name type="scientific">Sphaeroforma arctica JP610</name>
    <dbReference type="NCBI Taxonomy" id="667725"/>
    <lineage>
        <taxon>Eukaryota</taxon>
        <taxon>Ichthyosporea</taxon>
        <taxon>Ichthyophonida</taxon>
        <taxon>Sphaeroforma</taxon>
    </lineage>
</organism>
<evidence type="ECO:0000259" key="7">
    <source>
        <dbReference type="Pfam" id="PF05681"/>
    </source>
</evidence>
<dbReference type="PANTHER" id="PTHR30389:SF0">
    <property type="entry name" value="FUMARATE HYDRATASE CLASS I, AEROBIC"/>
    <property type="match status" value="1"/>
</dbReference>
<evidence type="ECO:0000256" key="5">
    <source>
        <dbReference type="ARBA" id="ARBA00023014"/>
    </source>
</evidence>
<evidence type="ECO:0000256" key="4">
    <source>
        <dbReference type="ARBA" id="ARBA00023004"/>
    </source>
</evidence>
<proteinExistence type="inferred from homology"/>
<dbReference type="EMBL" id="KQ241936">
    <property type="protein sequence ID" value="KNC82339.1"/>
    <property type="molecule type" value="Genomic_DNA"/>
</dbReference>
<gene>
    <name evidence="8" type="ORF">SARC_05378</name>
</gene>
<feature type="domain" description="Fe-S hydro-lyase tartrate dehydratase alpha-type catalytic" evidence="7">
    <location>
        <begin position="80"/>
        <end position="129"/>
    </location>
</feature>
<evidence type="ECO:0000256" key="6">
    <source>
        <dbReference type="ARBA" id="ARBA00023239"/>
    </source>
</evidence>
<dbReference type="GeneID" id="25905882"/>
<dbReference type="Proteomes" id="UP000054560">
    <property type="component" value="Unassembled WGS sequence"/>
</dbReference>
<dbReference type="OrthoDB" id="411469at2759"/>
<dbReference type="InterPro" id="IPR051208">
    <property type="entry name" value="Class-I_Fumarase/Tartrate_DH"/>
</dbReference>
<evidence type="ECO:0000256" key="2">
    <source>
        <dbReference type="ARBA" id="ARBA00022485"/>
    </source>
</evidence>
<dbReference type="RefSeq" id="XP_014156241.1">
    <property type="nucleotide sequence ID" value="XM_014300766.1"/>
</dbReference>
<name>A0A0L0G0F6_9EUKA</name>
<protein>
    <recommendedName>
        <fullName evidence="7">Fe-S hydro-lyase tartrate dehydratase alpha-type catalytic domain-containing protein</fullName>
    </recommendedName>
</protein>
<evidence type="ECO:0000313" key="9">
    <source>
        <dbReference type="Proteomes" id="UP000054560"/>
    </source>
</evidence>
<keyword evidence="2" id="KW-0004">4Fe-4S</keyword>
<dbReference type="GO" id="GO:0016829">
    <property type="term" value="F:lyase activity"/>
    <property type="evidence" value="ECO:0007669"/>
    <property type="project" value="UniProtKB-KW"/>
</dbReference>
<dbReference type="GO" id="GO:0051539">
    <property type="term" value="F:4 iron, 4 sulfur cluster binding"/>
    <property type="evidence" value="ECO:0007669"/>
    <property type="project" value="UniProtKB-KW"/>
</dbReference>
<keyword evidence="3" id="KW-0479">Metal-binding</keyword>
<evidence type="ECO:0000313" key="8">
    <source>
        <dbReference type="EMBL" id="KNC82339.1"/>
    </source>
</evidence>